<dbReference type="OrthoDB" id="5877238at2759"/>
<dbReference type="PANTHER" id="PTHR21504:SF1">
    <property type="entry name" value="IG-LIKE DOMAIN-CONTAINING PROTEIN-RELATED"/>
    <property type="match status" value="1"/>
</dbReference>
<dbReference type="STRING" id="135651.G0NDI6"/>
<dbReference type="AlphaFoldDB" id="G0NDI6"/>
<proteinExistence type="predicted"/>
<reference evidence="3" key="1">
    <citation type="submission" date="2011-07" db="EMBL/GenBank/DDBJ databases">
        <authorList>
            <consortium name="Caenorhabditis brenneri Sequencing and Analysis Consortium"/>
            <person name="Wilson R.K."/>
        </authorList>
    </citation>
    <scope>NUCLEOTIDE SEQUENCE [LARGE SCALE GENOMIC DNA]</scope>
    <source>
        <strain evidence="3">PB2801</strain>
    </source>
</reference>
<protein>
    <submittedName>
        <fullName evidence="2">Uncharacterized protein</fullName>
    </submittedName>
</protein>
<dbReference type="EMBL" id="GL379868">
    <property type="protein sequence ID" value="EGT58413.1"/>
    <property type="molecule type" value="Genomic_DNA"/>
</dbReference>
<evidence type="ECO:0000313" key="3">
    <source>
        <dbReference type="Proteomes" id="UP000008068"/>
    </source>
</evidence>
<feature type="region of interest" description="Disordered" evidence="1">
    <location>
        <begin position="413"/>
        <end position="441"/>
    </location>
</feature>
<gene>
    <name evidence="2" type="ORF">CAEBREN_07486</name>
</gene>
<dbReference type="Proteomes" id="UP000008068">
    <property type="component" value="Unassembled WGS sequence"/>
</dbReference>
<evidence type="ECO:0000256" key="1">
    <source>
        <dbReference type="SAM" id="MobiDB-lite"/>
    </source>
</evidence>
<accession>G0NDI6</accession>
<dbReference type="InterPro" id="IPR039908">
    <property type="entry name" value="Sepa-1"/>
</dbReference>
<dbReference type="PANTHER" id="PTHR21504">
    <property type="entry name" value="IG-LIKE DOMAIN-CONTAINING PROTEIN-RELATED-RELATED"/>
    <property type="match status" value="1"/>
</dbReference>
<organism evidence="3">
    <name type="scientific">Caenorhabditis brenneri</name>
    <name type="common">Nematode worm</name>
    <dbReference type="NCBI Taxonomy" id="135651"/>
    <lineage>
        <taxon>Eukaryota</taxon>
        <taxon>Metazoa</taxon>
        <taxon>Ecdysozoa</taxon>
        <taxon>Nematoda</taxon>
        <taxon>Chromadorea</taxon>
        <taxon>Rhabditida</taxon>
        <taxon>Rhabditina</taxon>
        <taxon>Rhabditomorpha</taxon>
        <taxon>Rhabditoidea</taxon>
        <taxon>Rhabditidae</taxon>
        <taxon>Peloderinae</taxon>
        <taxon>Caenorhabditis</taxon>
    </lineage>
</organism>
<evidence type="ECO:0000313" key="2">
    <source>
        <dbReference type="EMBL" id="EGT58413.1"/>
    </source>
</evidence>
<keyword evidence="3" id="KW-1185">Reference proteome</keyword>
<feature type="region of interest" description="Disordered" evidence="1">
    <location>
        <begin position="520"/>
        <end position="539"/>
    </location>
</feature>
<feature type="region of interest" description="Disordered" evidence="1">
    <location>
        <begin position="211"/>
        <end position="235"/>
    </location>
</feature>
<feature type="compositionally biased region" description="Basic and acidic residues" evidence="1">
    <location>
        <begin position="413"/>
        <end position="440"/>
    </location>
</feature>
<dbReference type="GO" id="GO:0006914">
    <property type="term" value="P:autophagy"/>
    <property type="evidence" value="ECO:0007669"/>
    <property type="project" value="InterPro"/>
</dbReference>
<dbReference type="eggNOG" id="ENOG502RT8B">
    <property type="taxonomic scope" value="Eukaryota"/>
</dbReference>
<dbReference type="HOGENOM" id="CLU_455113_0_0_1"/>
<sequence>MASKVTTTIAVAAPATVPATATAAAASTAAASTAAPATSTTATAQTPPQKLLISRCIKDRSRLVGVRRSNGTYYLYNYDSDLDKMIPHLCSCQVKTYETNLQPMYSAQSEKLGCTVIFMYNTITCKREQYVYHFESDHFEEVENTGLVYNPTQTSYYNVVAMLKGPHDEQVMIERDHTGSLRKLNWRGGAFKVMASSRVESLMMKQLAVQDEQDELSSEYDSEYDSEEEESEYNEESVGFDKYIDSVESVFLSSCTHQRIIVAFNYHTYGFRGFSYNDTTNQFQILECGCEPEIQVRENHLCPKYTDFCSQDKVYVMHVFNSLTGIMEKYCLNGNGLKQVHYPELVYNCAKMNTSPVILVSTHPTSTLVFLRDANGRLSREVFCPVQMKYVTTSPEPVKTFIVQKKEAEKRKQEERKLKRKEQEEKAQKKAAEEKERQDQEALLQALSKETLQTAERIAKKTTERAAALKKQRAEKQEKDEKAALDALKKTMAEAVNGPTVDQEKPRDAVDVLESELNKISSGTAPTAPIKPARVPKVPLTSTISQTDISRQIPRPLTQSPAVQPNAVQRASAIERFLTNDMSSLLKATAEPKLNKPTHL</sequence>
<dbReference type="FunCoup" id="G0NDI6">
    <property type="interactions" value="1112"/>
</dbReference>
<dbReference type="InParanoid" id="G0NDI6"/>
<name>G0NDI6_CAEBE</name>
<dbReference type="CDD" id="cd22249">
    <property type="entry name" value="UDM1_RNF168_RNF169-like"/>
    <property type="match status" value="1"/>
</dbReference>
<dbReference type="OMA" id="YNTITCK"/>